<protein>
    <submittedName>
        <fullName evidence="1">Uncharacterized protein</fullName>
    </submittedName>
</protein>
<reference evidence="1 2" key="1">
    <citation type="submission" date="2015-07" db="EMBL/GenBank/DDBJ databases">
        <authorList>
            <person name="Noorani M."/>
        </authorList>
    </citation>
    <scope>NUCLEOTIDE SEQUENCE [LARGE SCALE GENOMIC DNA]</scope>
    <source>
        <strain evidence="1 2">0788_9</strain>
    </source>
</reference>
<dbReference type="EMBL" id="LGLN01000071">
    <property type="protein sequence ID" value="KPC27005.1"/>
    <property type="molecule type" value="Genomic_DNA"/>
</dbReference>
<organism evidence="1 2">
    <name type="scientific">Pseudomonas syringae pv. cilantro</name>
    <dbReference type="NCBI Taxonomy" id="81035"/>
    <lineage>
        <taxon>Bacteria</taxon>
        <taxon>Pseudomonadati</taxon>
        <taxon>Pseudomonadota</taxon>
        <taxon>Gammaproteobacteria</taxon>
        <taxon>Pseudomonadales</taxon>
        <taxon>Pseudomonadaceae</taxon>
        <taxon>Pseudomonas</taxon>
        <taxon>Pseudomonas syringae</taxon>
    </lineage>
</organism>
<gene>
    <name evidence="1" type="ORF">ABJ99_3766</name>
</gene>
<sequence>MTLDRAVVCQGAAKKGALASQRFAPSNIFVELTLSRYGVALLKYY</sequence>
<accession>A0A0N0GE22</accession>
<evidence type="ECO:0000313" key="2">
    <source>
        <dbReference type="Proteomes" id="UP000037891"/>
    </source>
</evidence>
<reference evidence="1 2" key="2">
    <citation type="submission" date="2015-10" db="EMBL/GenBank/DDBJ databases">
        <title>Comparative genomics and high-throughput reverse genetic screens identify a new phytobacterial MAMP and an Arabidopsis receptor required for immune elicitation.</title>
        <authorList>
            <person name="Mott G.A."/>
            <person name="Thakur S."/>
            <person name="Wang P.W."/>
            <person name="Desveaux D."/>
            <person name="Guttman D.S."/>
        </authorList>
    </citation>
    <scope>NUCLEOTIDE SEQUENCE [LARGE SCALE GENOMIC DNA]</scope>
    <source>
        <strain evidence="1 2">0788_9</strain>
    </source>
</reference>
<name>A0A0N0GE22_PSESX</name>
<dbReference type="AlphaFoldDB" id="A0A0N0GE22"/>
<dbReference type="Proteomes" id="UP000037891">
    <property type="component" value="Unassembled WGS sequence"/>
</dbReference>
<evidence type="ECO:0000313" key="1">
    <source>
        <dbReference type="EMBL" id="KPC27005.1"/>
    </source>
</evidence>
<proteinExistence type="predicted"/>
<dbReference type="PATRIC" id="fig|81035.3.peg.4018"/>
<comment type="caution">
    <text evidence="1">The sequence shown here is derived from an EMBL/GenBank/DDBJ whole genome shotgun (WGS) entry which is preliminary data.</text>
</comment>